<reference evidence="1" key="1">
    <citation type="submission" date="2014-11" db="EMBL/GenBank/DDBJ databases">
        <authorList>
            <person name="Amaro Gonzalez C."/>
        </authorList>
    </citation>
    <scope>NUCLEOTIDE SEQUENCE</scope>
</reference>
<reference evidence="1" key="2">
    <citation type="journal article" date="2015" name="Fish Shellfish Immunol.">
        <title>Early steps in the European eel (Anguilla anguilla)-Vibrio vulnificus interaction in the gills: Role of the RtxA13 toxin.</title>
        <authorList>
            <person name="Callol A."/>
            <person name="Pajuelo D."/>
            <person name="Ebbesson L."/>
            <person name="Teles M."/>
            <person name="MacKenzie S."/>
            <person name="Amaro C."/>
        </authorList>
    </citation>
    <scope>NUCLEOTIDE SEQUENCE</scope>
</reference>
<sequence length="33" mass="4013">MEVTWQDTSHQQQDMKGQAKRVIQKYETKINVY</sequence>
<dbReference type="AlphaFoldDB" id="A0A0E9V5J5"/>
<organism evidence="1">
    <name type="scientific">Anguilla anguilla</name>
    <name type="common">European freshwater eel</name>
    <name type="synonym">Muraena anguilla</name>
    <dbReference type="NCBI Taxonomy" id="7936"/>
    <lineage>
        <taxon>Eukaryota</taxon>
        <taxon>Metazoa</taxon>
        <taxon>Chordata</taxon>
        <taxon>Craniata</taxon>
        <taxon>Vertebrata</taxon>
        <taxon>Euteleostomi</taxon>
        <taxon>Actinopterygii</taxon>
        <taxon>Neopterygii</taxon>
        <taxon>Teleostei</taxon>
        <taxon>Anguilliformes</taxon>
        <taxon>Anguillidae</taxon>
        <taxon>Anguilla</taxon>
    </lineage>
</organism>
<name>A0A0E9V5J5_ANGAN</name>
<dbReference type="EMBL" id="GBXM01035316">
    <property type="protein sequence ID" value="JAH73261.1"/>
    <property type="molecule type" value="Transcribed_RNA"/>
</dbReference>
<proteinExistence type="predicted"/>
<accession>A0A0E9V5J5</accession>
<protein>
    <submittedName>
        <fullName evidence="1">Uncharacterized protein</fullName>
    </submittedName>
</protein>
<evidence type="ECO:0000313" key="1">
    <source>
        <dbReference type="EMBL" id="JAH73261.1"/>
    </source>
</evidence>